<evidence type="ECO:0000256" key="7">
    <source>
        <dbReference type="ARBA" id="ARBA00023014"/>
    </source>
</evidence>
<feature type="domain" description="4Fe-4S ferredoxin-type" evidence="8">
    <location>
        <begin position="75"/>
        <end position="104"/>
    </location>
</feature>
<dbReference type="PROSITE" id="PS00198">
    <property type="entry name" value="4FE4S_FER_1"/>
    <property type="match status" value="1"/>
</dbReference>
<dbReference type="GO" id="GO:0051539">
    <property type="term" value="F:4 iron, 4 sulfur cluster binding"/>
    <property type="evidence" value="ECO:0007669"/>
    <property type="project" value="UniProtKB-KW"/>
</dbReference>
<keyword evidence="1" id="KW-0813">Transport</keyword>
<dbReference type="InterPro" id="IPR050572">
    <property type="entry name" value="Fe-S_Ferredoxin"/>
</dbReference>
<name>A0A285NLB9_9AQUI</name>
<dbReference type="Gene3D" id="3.30.70.20">
    <property type="match status" value="2"/>
</dbReference>
<gene>
    <name evidence="9" type="ORF">SAMN06265182_1827</name>
</gene>
<dbReference type="GO" id="GO:0046872">
    <property type="term" value="F:metal ion binding"/>
    <property type="evidence" value="ECO:0007669"/>
    <property type="project" value="UniProtKB-KW"/>
</dbReference>
<dbReference type="EMBL" id="OBEI01000010">
    <property type="protein sequence ID" value="SNZ10334.1"/>
    <property type="molecule type" value="Genomic_DNA"/>
</dbReference>
<keyword evidence="3" id="KW-0479">Metal-binding</keyword>
<keyword evidence="2" id="KW-0004">4Fe-4S</keyword>
<organism evidence="9 10">
    <name type="scientific">Persephonella hydrogeniphila</name>
    <dbReference type="NCBI Taxonomy" id="198703"/>
    <lineage>
        <taxon>Bacteria</taxon>
        <taxon>Pseudomonadati</taxon>
        <taxon>Aquificota</taxon>
        <taxon>Aquificia</taxon>
        <taxon>Aquificales</taxon>
        <taxon>Hydrogenothermaceae</taxon>
        <taxon>Persephonella</taxon>
    </lineage>
</organism>
<evidence type="ECO:0000259" key="8">
    <source>
        <dbReference type="PROSITE" id="PS51379"/>
    </source>
</evidence>
<protein>
    <submittedName>
        <fullName evidence="9">Ferredoxin-type protein NapF</fullName>
    </submittedName>
</protein>
<evidence type="ECO:0000313" key="9">
    <source>
        <dbReference type="EMBL" id="SNZ10334.1"/>
    </source>
</evidence>
<evidence type="ECO:0000256" key="6">
    <source>
        <dbReference type="ARBA" id="ARBA00023004"/>
    </source>
</evidence>
<accession>A0A285NLB9</accession>
<keyword evidence="7" id="KW-0411">Iron-sulfur</keyword>
<dbReference type="CDD" id="cd10564">
    <property type="entry name" value="NapF_like"/>
    <property type="match status" value="1"/>
</dbReference>
<reference evidence="10" key="1">
    <citation type="submission" date="2017-09" db="EMBL/GenBank/DDBJ databases">
        <authorList>
            <person name="Varghese N."/>
            <person name="Submissions S."/>
        </authorList>
    </citation>
    <scope>NUCLEOTIDE SEQUENCE [LARGE SCALE GENOMIC DNA]</scope>
    <source>
        <strain evidence="10">DSM 15103</strain>
    </source>
</reference>
<keyword evidence="5" id="KW-0249">Electron transport</keyword>
<dbReference type="PANTHER" id="PTHR43687">
    <property type="entry name" value="ADENYLYLSULFATE REDUCTASE, BETA SUBUNIT"/>
    <property type="match status" value="1"/>
</dbReference>
<feature type="domain" description="4Fe-4S ferredoxin-type" evidence="8">
    <location>
        <begin position="42"/>
        <end position="73"/>
    </location>
</feature>
<dbReference type="Pfam" id="PF00037">
    <property type="entry name" value="Fer4"/>
    <property type="match status" value="1"/>
</dbReference>
<evidence type="ECO:0000256" key="3">
    <source>
        <dbReference type="ARBA" id="ARBA00022723"/>
    </source>
</evidence>
<dbReference type="OrthoDB" id="9810688at2"/>
<dbReference type="Proteomes" id="UP000219036">
    <property type="component" value="Unassembled WGS sequence"/>
</dbReference>
<evidence type="ECO:0000256" key="5">
    <source>
        <dbReference type="ARBA" id="ARBA00022982"/>
    </source>
</evidence>
<evidence type="ECO:0000256" key="1">
    <source>
        <dbReference type="ARBA" id="ARBA00022448"/>
    </source>
</evidence>
<keyword evidence="4" id="KW-0677">Repeat</keyword>
<dbReference type="SUPFAM" id="SSF54862">
    <property type="entry name" value="4Fe-4S ferredoxins"/>
    <property type="match status" value="1"/>
</dbReference>
<keyword evidence="10" id="KW-1185">Reference proteome</keyword>
<feature type="domain" description="4Fe-4S ferredoxin-type" evidence="8">
    <location>
        <begin position="144"/>
        <end position="173"/>
    </location>
</feature>
<dbReference type="InterPro" id="IPR017900">
    <property type="entry name" value="4Fe4S_Fe_S_CS"/>
</dbReference>
<dbReference type="PANTHER" id="PTHR43687:SF6">
    <property type="entry name" value="L-ASPARTATE SEMIALDEHYDE SULFURTRANSFERASE IRON-SULFUR SUBUNIT"/>
    <property type="match status" value="1"/>
</dbReference>
<dbReference type="PROSITE" id="PS51379">
    <property type="entry name" value="4FE4S_FER_2"/>
    <property type="match status" value="3"/>
</dbReference>
<evidence type="ECO:0000313" key="10">
    <source>
        <dbReference type="Proteomes" id="UP000219036"/>
    </source>
</evidence>
<dbReference type="InterPro" id="IPR017896">
    <property type="entry name" value="4Fe4S_Fe-S-bd"/>
</dbReference>
<keyword evidence="6" id="KW-0408">Iron</keyword>
<evidence type="ECO:0000256" key="4">
    <source>
        <dbReference type="ARBA" id="ARBA00022737"/>
    </source>
</evidence>
<evidence type="ECO:0000256" key="2">
    <source>
        <dbReference type="ARBA" id="ARBA00022485"/>
    </source>
</evidence>
<dbReference type="AlphaFoldDB" id="A0A285NLB9"/>
<dbReference type="RefSeq" id="WP_097000982.1">
    <property type="nucleotide sequence ID" value="NZ_OBEI01000010.1"/>
</dbReference>
<sequence>MSKKMDRRGFLKALPFIPSATIEEIKEPTEIEENNIIRPPYTSENSDFSKCIECEGSCVLSCEEKILFRLKDGSPKLVFGEKGCTFCKRCAENCEFGVLSIENPERIYVEVKINFSKCMAWNGVMCFSCKEPCIDNAIKFEGLFKPQILPDLCTGCGFCVNVCPSGAIEVFPLKRESGINEETA</sequence>
<proteinExistence type="predicted"/>
<dbReference type="InterPro" id="IPR004496">
    <property type="entry name" value="NapF"/>
</dbReference>